<dbReference type="GeneID" id="98298818"/>
<reference evidence="2 3" key="1">
    <citation type="submission" date="2017-08" db="EMBL/GenBank/DDBJ databases">
        <title>Draft genome sequences of 64 type strains of genus Staph aureus.</title>
        <authorList>
            <person name="Cole K."/>
            <person name="Golubchik T."/>
            <person name="Russell J."/>
            <person name="Foster D."/>
            <person name="Llewelyn M."/>
            <person name="Wilson D."/>
            <person name="Crook D."/>
            <person name="Paul J."/>
        </authorList>
    </citation>
    <scope>NUCLEOTIDE SEQUENCE [LARGE SCALE GENOMIC DNA]</scope>
    <source>
        <strain evidence="2 3">DSM 29875</strain>
    </source>
</reference>
<sequence>MRSKEHIKTVILALLVLMSLVLTYMTWKFTPDLQTVDKETNKDHSSQSIGKTNNADMSEVITPYQIIYSKSDHPEGMVASRQNVSTVLEPIKNQHVTHSDQMHSDHNLIIPDLTDEFLVLDFTYDMPLATYLGDVLNISAKVPSNFKFNRLLIDQSHDNKIQLYAISKNRHDVVRMTLSSKASSVNKTVAALKKDMEPYSEMITNKDTIDSATHIFAPKSPKHLKSYRTIYNHISVDKMNSVLFDDSVVVRSAKNGATTYNNNTGVANYDNKTEKYKYNNLSEDKATSKNMHETIPGTFDYINEHGGFTDDFRLFHTDNKSGQLTYQMFLNGRPTFNSGSLNTVKVSWSEDGIYSYARALLKSNVTIDSGEKDEKLQGAEKVRSALANNPNIDFEKVNNITIGYKRIDQPDKDDIEVQRNSEFKPHWYIEYDGKWYAYDNDGGLE</sequence>
<dbReference type="InterPro" id="IPR042274">
    <property type="entry name" value="YycH/YycI_2"/>
</dbReference>
<evidence type="ECO:0000313" key="2">
    <source>
        <dbReference type="EMBL" id="POA08540.1"/>
    </source>
</evidence>
<dbReference type="Proteomes" id="UP000242712">
    <property type="component" value="Unassembled WGS sequence"/>
</dbReference>
<dbReference type="EMBL" id="PPPX01000016">
    <property type="protein sequence ID" value="POA08540.1"/>
    <property type="molecule type" value="Genomic_DNA"/>
</dbReference>
<dbReference type="OrthoDB" id="2382185at2"/>
<name>A0A2K4FB13_9STAP</name>
<dbReference type="RefSeq" id="WP_103372313.1">
    <property type="nucleotide sequence ID" value="NZ_CBCRVO010000002.1"/>
</dbReference>
<dbReference type="Gene3D" id="3.10.450.310">
    <property type="match status" value="1"/>
</dbReference>
<accession>A0A2K4FB13</accession>
<dbReference type="Pfam" id="PF07435">
    <property type="entry name" value="YycH"/>
    <property type="match status" value="1"/>
</dbReference>
<organism evidence="2 3">
    <name type="scientific">Staphylococcus argensis</name>
    <dbReference type="NCBI Taxonomy" id="1607738"/>
    <lineage>
        <taxon>Bacteria</taxon>
        <taxon>Bacillati</taxon>
        <taxon>Bacillota</taxon>
        <taxon>Bacilli</taxon>
        <taxon>Bacillales</taxon>
        <taxon>Staphylococcaceae</taxon>
        <taxon>Staphylococcus</taxon>
    </lineage>
</organism>
<gene>
    <name evidence="2" type="ORF">CD039_10745</name>
</gene>
<evidence type="ECO:0000313" key="3">
    <source>
        <dbReference type="Proteomes" id="UP000242712"/>
    </source>
</evidence>
<dbReference type="CDD" id="cd15787">
    <property type="entry name" value="YycH_N"/>
    <property type="match status" value="1"/>
</dbReference>
<dbReference type="AlphaFoldDB" id="A0A2K4FB13"/>
<protein>
    <recommendedName>
        <fullName evidence="1">Regulatory protein YycH domain-containing protein</fullName>
    </recommendedName>
</protein>
<dbReference type="InterPro" id="IPR009996">
    <property type="entry name" value="YycH"/>
</dbReference>
<keyword evidence="3" id="KW-1185">Reference proteome</keyword>
<feature type="domain" description="Regulatory protein YycH" evidence="1">
    <location>
        <begin position="5"/>
        <end position="440"/>
    </location>
</feature>
<evidence type="ECO:0000259" key="1">
    <source>
        <dbReference type="Pfam" id="PF07435"/>
    </source>
</evidence>
<dbReference type="Gene3D" id="3.30.310.160">
    <property type="entry name" value="YycH protein, domain 2"/>
    <property type="match status" value="1"/>
</dbReference>
<proteinExistence type="predicted"/>
<comment type="caution">
    <text evidence="2">The sequence shown here is derived from an EMBL/GenBank/DDBJ whole genome shotgun (WGS) entry which is preliminary data.</text>
</comment>